<dbReference type="OrthoDB" id="7375466at2"/>
<feature type="transmembrane region" description="Helical" evidence="8">
    <location>
        <begin position="181"/>
        <end position="203"/>
    </location>
</feature>
<dbReference type="GO" id="GO:0005886">
    <property type="term" value="C:plasma membrane"/>
    <property type="evidence" value="ECO:0007669"/>
    <property type="project" value="UniProtKB-SubCell"/>
</dbReference>
<keyword evidence="5 8" id="KW-0812">Transmembrane</keyword>
<dbReference type="FunFam" id="1.20.1720.10:FF:000004">
    <property type="entry name" value="EmrB/QacA family drug resistance transporter"/>
    <property type="match status" value="1"/>
</dbReference>
<keyword evidence="6 8" id="KW-1133">Transmembrane helix</keyword>
<feature type="transmembrane region" description="Helical" evidence="8">
    <location>
        <begin position="113"/>
        <end position="134"/>
    </location>
</feature>
<feature type="transmembrane region" description="Helical" evidence="8">
    <location>
        <begin position="417"/>
        <end position="439"/>
    </location>
</feature>
<evidence type="ECO:0000256" key="3">
    <source>
        <dbReference type="ARBA" id="ARBA00022448"/>
    </source>
</evidence>
<feature type="transmembrane region" description="Helical" evidence="8">
    <location>
        <begin position="350"/>
        <end position="369"/>
    </location>
</feature>
<dbReference type="EMBL" id="NMUL01000007">
    <property type="protein sequence ID" value="OXM69777.1"/>
    <property type="molecule type" value="Genomic_DNA"/>
</dbReference>
<gene>
    <name evidence="10" type="ORF">CF165_09755</name>
</gene>
<keyword evidence="4" id="KW-1003">Cell membrane</keyword>
<dbReference type="PANTHER" id="PTHR23501:SF197">
    <property type="entry name" value="COMD"/>
    <property type="match status" value="1"/>
</dbReference>
<dbReference type="Pfam" id="PF07690">
    <property type="entry name" value="MFS_1"/>
    <property type="match status" value="2"/>
</dbReference>
<sequence>MSELTGTDQRTVPRAMLALTLAGVCCSALLAALDQTVVGTASLKIVQDIGGQDGVRYLPWMTTAYLLLSTSTNPLYGKVSDLYGRKPAYFFALTCFLVGSAFAGLAGGMVELIAARAVQGLGAGGLTVSFIAIVGDLVPPRERSRYMSLFVLIYGSSSVVGPLVGGFLAQSHSFFGLTTSWRWAFYVNMPFGVLAMILVGVAFKVPHRRREHRVDYLGAALLVGGLSTGLLAISWGGQKYPWTSPLILGLVTAAVVLLAAFLRQETRAAEPIVPLRLFTDRTFAVGNVVVFLGTNGLLIGTILYVTLFLQLVGGLGPTAAGLSLIPLSAGMVVSSLVVGRLIPRLGRYRVFLLTGTALATTGLLLLSTLDRASTSWSLAAPLAVVGLGIGSTMTVLSTAIQNSAPPGQIGVASSSVTFFQSFSGTVGTAVFGAILTGIMSAQLGGASGAHVVNGAAPNVALLHTLPPALQETVLNACTAATRGVCLVAAAVALAAFCLSWFVKDKPLASRSR</sequence>
<dbReference type="InterPro" id="IPR036259">
    <property type="entry name" value="MFS_trans_sf"/>
</dbReference>
<evidence type="ECO:0000313" key="11">
    <source>
        <dbReference type="Proteomes" id="UP000215199"/>
    </source>
</evidence>
<dbReference type="AlphaFoldDB" id="A0A229TEV9"/>
<dbReference type="InterPro" id="IPR011701">
    <property type="entry name" value="MFS"/>
</dbReference>
<keyword evidence="11" id="KW-1185">Reference proteome</keyword>
<dbReference type="PANTHER" id="PTHR23501">
    <property type="entry name" value="MAJOR FACILITATOR SUPERFAMILY"/>
    <property type="match status" value="1"/>
</dbReference>
<evidence type="ECO:0000256" key="6">
    <source>
        <dbReference type="ARBA" id="ARBA00022989"/>
    </source>
</evidence>
<organism evidence="10 11">
    <name type="scientific">Amycolatopsis vastitatis</name>
    <dbReference type="NCBI Taxonomy" id="1905142"/>
    <lineage>
        <taxon>Bacteria</taxon>
        <taxon>Bacillati</taxon>
        <taxon>Actinomycetota</taxon>
        <taxon>Actinomycetes</taxon>
        <taxon>Pseudonocardiales</taxon>
        <taxon>Pseudonocardiaceae</taxon>
        <taxon>Amycolatopsis</taxon>
    </lineage>
</organism>
<feature type="transmembrane region" description="Helical" evidence="8">
    <location>
        <begin position="12"/>
        <end position="33"/>
    </location>
</feature>
<evidence type="ECO:0000256" key="1">
    <source>
        <dbReference type="ARBA" id="ARBA00004651"/>
    </source>
</evidence>
<accession>A0A229TEV9</accession>
<name>A0A229TEV9_9PSEU</name>
<evidence type="ECO:0000256" key="5">
    <source>
        <dbReference type="ARBA" id="ARBA00022692"/>
    </source>
</evidence>
<dbReference type="RefSeq" id="WP_093947100.1">
    <property type="nucleotide sequence ID" value="NZ_NMUL01000007.1"/>
</dbReference>
<dbReference type="InterPro" id="IPR020846">
    <property type="entry name" value="MFS_dom"/>
</dbReference>
<keyword evidence="3" id="KW-0813">Transport</keyword>
<dbReference type="PROSITE" id="PS50850">
    <property type="entry name" value="MFS"/>
    <property type="match status" value="1"/>
</dbReference>
<feature type="transmembrane region" description="Helical" evidence="8">
    <location>
        <begin position="479"/>
        <end position="502"/>
    </location>
</feature>
<protein>
    <submittedName>
        <fullName evidence="10">MFS transporter</fullName>
    </submittedName>
</protein>
<comment type="caution">
    <text evidence="10">The sequence shown here is derived from an EMBL/GenBank/DDBJ whole genome shotgun (WGS) entry which is preliminary data.</text>
</comment>
<evidence type="ECO:0000256" key="7">
    <source>
        <dbReference type="ARBA" id="ARBA00023136"/>
    </source>
</evidence>
<feature type="domain" description="Major facilitator superfamily (MFS) profile" evidence="9">
    <location>
        <begin position="20"/>
        <end position="507"/>
    </location>
</feature>
<feature type="transmembrane region" description="Helical" evidence="8">
    <location>
        <begin position="283"/>
        <end position="307"/>
    </location>
</feature>
<feature type="transmembrane region" description="Helical" evidence="8">
    <location>
        <begin position="375"/>
        <end position="396"/>
    </location>
</feature>
<evidence type="ECO:0000256" key="8">
    <source>
        <dbReference type="SAM" id="Phobius"/>
    </source>
</evidence>
<reference evidence="11" key="1">
    <citation type="submission" date="2017-07" db="EMBL/GenBank/DDBJ databases">
        <title>Comparative genome mining reveals phylogenetic distribution patterns of secondary metabolites in Amycolatopsis.</title>
        <authorList>
            <person name="Adamek M."/>
            <person name="Alanjary M."/>
            <person name="Sales-Ortells H."/>
            <person name="Goodfellow M."/>
            <person name="Bull A.T."/>
            <person name="Kalinowski J."/>
            <person name="Ziemert N."/>
        </authorList>
    </citation>
    <scope>NUCLEOTIDE SEQUENCE [LARGE SCALE GENOMIC DNA]</scope>
    <source>
        <strain evidence="11">H5</strain>
    </source>
</reference>
<evidence type="ECO:0000259" key="9">
    <source>
        <dbReference type="PROSITE" id="PS50850"/>
    </source>
</evidence>
<comment type="similarity">
    <text evidence="2">Belongs to the major facilitator superfamily. TCR/Tet family.</text>
</comment>
<evidence type="ECO:0000256" key="4">
    <source>
        <dbReference type="ARBA" id="ARBA00022475"/>
    </source>
</evidence>
<feature type="transmembrane region" description="Helical" evidence="8">
    <location>
        <begin position="242"/>
        <end position="262"/>
    </location>
</feature>
<feature type="transmembrane region" description="Helical" evidence="8">
    <location>
        <begin position="146"/>
        <end position="169"/>
    </location>
</feature>
<evidence type="ECO:0000256" key="2">
    <source>
        <dbReference type="ARBA" id="ARBA00007520"/>
    </source>
</evidence>
<dbReference type="Gene3D" id="1.20.1250.20">
    <property type="entry name" value="MFS general substrate transporter like domains"/>
    <property type="match status" value="1"/>
</dbReference>
<keyword evidence="7 8" id="KW-0472">Membrane</keyword>
<comment type="subcellular location">
    <subcellularLocation>
        <location evidence="1">Cell membrane</location>
        <topology evidence="1">Multi-pass membrane protein</topology>
    </subcellularLocation>
</comment>
<proteinExistence type="inferred from homology"/>
<dbReference type="Gene3D" id="1.20.1720.10">
    <property type="entry name" value="Multidrug resistance protein D"/>
    <property type="match status" value="1"/>
</dbReference>
<feature type="transmembrane region" description="Helical" evidence="8">
    <location>
        <begin position="319"/>
        <end position="338"/>
    </location>
</feature>
<dbReference type="Proteomes" id="UP000215199">
    <property type="component" value="Unassembled WGS sequence"/>
</dbReference>
<dbReference type="SUPFAM" id="SSF103473">
    <property type="entry name" value="MFS general substrate transporter"/>
    <property type="match status" value="1"/>
</dbReference>
<dbReference type="GO" id="GO:0022857">
    <property type="term" value="F:transmembrane transporter activity"/>
    <property type="evidence" value="ECO:0007669"/>
    <property type="project" value="InterPro"/>
</dbReference>
<evidence type="ECO:0000313" key="10">
    <source>
        <dbReference type="EMBL" id="OXM69777.1"/>
    </source>
</evidence>
<feature type="transmembrane region" description="Helical" evidence="8">
    <location>
        <begin position="88"/>
        <end position="107"/>
    </location>
</feature>
<feature type="transmembrane region" description="Helical" evidence="8">
    <location>
        <begin position="215"/>
        <end position="236"/>
    </location>
</feature>